<dbReference type="InterPro" id="IPR003594">
    <property type="entry name" value="HATPase_dom"/>
</dbReference>
<dbReference type="SUPFAM" id="SSF55785">
    <property type="entry name" value="PYP-like sensor domain (PAS domain)"/>
    <property type="match status" value="1"/>
</dbReference>
<evidence type="ECO:0000256" key="7">
    <source>
        <dbReference type="ARBA" id="ARBA00022840"/>
    </source>
</evidence>
<dbReference type="Proteomes" id="UP000273643">
    <property type="component" value="Unassembled WGS sequence"/>
</dbReference>
<dbReference type="EMBL" id="RJUK01000001">
    <property type="protein sequence ID" value="ROQ20007.1"/>
    <property type="molecule type" value="Genomic_DNA"/>
</dbReference>
<dbReference type="GO" id="GO:0006355">
    <property type="term" value="P:regulation of DNA-templated transcription"/>
    <property type="evidence" value="ECO:0007669"/>
    <property type="project" value="InterPro"/>
</dbReference>
<dbReference type="RefSeq" id="WP_123637258.1">
    <property type="nucleotide sequence ID" value="NZ_RJUK01000001.1"/>
</dbReference>
<dbReference type="SUPFAM" id="SSF47384">
    <property type="entry name" value="Homodimeric domain of signal transducing histidine kinase"/>
    <property type="match status" value="1"/>
</dbReference>
<dbReference type="Gene3D" id="3.30.565.10">
    <property type="entry name" value="Histidine kinase-like ATPase, C-terminal domain"/>
    <property type="match status" value="1"/>
</dbReference>
<keyword evidence="10" id="KW-1133">Transmembrane helix</keyword>
<organism evidence="13 14">
    <name type="scientific">Marinimicrobium koreense</name>
    <dbReference type="NCBI Taxonomy" id="306545"/>
    <lineage>
        <taxon>Bacteria</taxon>
        <taxon>Pseudomonadati</taxon>
        <taxon>Pseudomonadota</taxon>
        <taxon>Gammaproteobacteria</taxon>
        <taxon>Cellvibrionales</taxon>
        <taxon>Cellvibrionaceae</taxon>
        <taxon>Marinimicrobium</taxon>
    </lineage>
</organism>
<comment type="caution">
    <text evidence="13">The sequence shown here is derived from an EMBL/GenBank/DDBJ whole genome shotgun (WGS) entry which is preliminary data.</text>
</comment>
<dbReference type="Gene3D" id="1.10.287.130">
    <property type="match status" value="1"/>
</dbReference>
<feature type="transmembrane region" description="Helical" evidence="10">
    <location>
        <begin position="37"/>
        <end position="56"/>
    </location>
</feature>
<feature type="coiled-coil region" evidence="9">
    <location>
        <begin position="67"/>
        <end position="105"/>
    </location>
</feature>
<dbReference type="InterPro" id="IPR035965">
    <property type="entry name" value="PAS-like_dom_sf"/>
</dbReference>
<feature type="domain" description="Histidine kinase" evidence="11">
    <location>
        <begin position="246"/>
        <end position="495"/>
    </location>
</feature>
<dbReference type="PANTHER" id="PTHR43065:SF42">
    <property type="entry name" value="TWO-COMPONENT SENSOR PPRA"/>
    <property type="match status" value="1"/>
</dbReference>
<dbReference type="GO" id="GO:0005524">
    <property type="term" value="F:ATP binding"/>
    <property type="evidence" value="ECO:0007669"/>
    <property type="project" value="UniProtKB-KW"/>
</dbReference>
<dbReference type="Pfam" id="PF00989">
    <property type="entry name" value="PAS"/>
    <property type="match status" value="1"/>
</dbReference>
<dbReference type="InterPro" id="IPR013767">
    <property type="entry name" value="PAS_fold"/>
</dbReference>
<keyword evidence="9" id="KW-0175">Coiled coil</keyword>
<dbReference type="PROSITE" id="PS50109">
    <property type="entry name" value="HIS_KIN"/>
    <property type="match status" value="1"/>
</dbReference>
<dbReference type="EC" id="2.7.13.3" evidence="2"/>
<evidence type="ECO:0000256" key="8">
    <source>
        <dbReference type="ARBA" id="ARBA00023012"/>
    </source>
</evidence>
<keyword evidence="10" id="KW-0472">Membrane</keyword>
<dbReference type="OrthoDB" id="1931120at2"/>
<dbReference type="SMART" id="SM00387">
    <property type="entry name" value="HATPase_c"/>
    <property type="match status" value="1"/>
</dbReference>
<evidence type="ECO:0000313" key="14">
    <source>
        <dbReference type="Proteomes" id="UP000273643"/>
    </source>
</evidence>
<dbReference type="Pfam" id="PF02518">
    <property type="entry name" value="HATPase_c"/>
    <property type="match status" value="1"/>
</dbReference>
<dbReference type="InterPro" id="IPR036097">
    <property type="entry name" value="HisK_dim/P_sf"/>
</dbReference>
<keyword evidence="4" id="KW-0808">Transferase</keyword>
<name>A0A3N1NYE2_9GAMM</name>
<dbReference type="CDD" id="cd00082">
    <property type="entry name" value="HisKA"/>
    <property type="match status" value="1"/>
</dbReference>
<keyword evidence="7" id="KW-0067">ATP-binding</keyword>
<dbReference type="SMART" id="SM00388">
    <property type="entry name" value="HisKA"/>
    <property type="match status" value="1"/>
</dbReference>
<dbReference type="InterPro" id="IPR036890">
    <property type="entry name" value="HATPase_C_sf"/>
</dbReference>
<comment type="catalytic activity">
    <reaction evidence="1">
        <text>ATP + protein L-histidine = ADP + protein N-phospho-L-histidine.</text>
        <dbReference type="EC" id="2.7.13.3"/>
    </reaction>
</comment>
<evidence type="ECO:0000259" key="12">
    <source>
        <dbReference type="PROSITE" id="PS50112"/>
    </source>
</evidence>
<gene>
    <name evidence="13" type="ORF">EDC38_0598</name>
</gene>
<reference evidence="13 14" key="1">
    <citation type="submission" date="2018-11" db="EMBL/GenBank/DDBJ databases">
        <title>Genomic Encyclopedia of Type Strains, Phase IV (KMG-IV): sequencing the most valuable type-strain genomes for metagenomic binning, comparative biology and taxonomic classification.</title>
        <authorList>
            <person name="Goeker M."/>
        </authorList>
    </citation>
    <scope>NUCLEOTIDE SEQUENCE [LARGE SCALE GENOMIC DNA]</scope>
    <source>
        <strain evidence="13 14">DSM 16974</strain>
    </source>
</reference>
<dbReference type="SMART" id="SM00091">
    <property type="entry name" value="PAS"/>
    <property type="match status" value="1"/>
</dbReference>
<evidence type="ECO:0000259" key="11">
    <source>
        <dbReference type="PROSITE" id="PS50109"/>
    </source>
</evidence>
<feature type="domain" description="PAS" evidence="12">
    <location>
        <begin position="112"/>
        <end position="157"/>
    </location>
</feature>
<keyword evidence="6" id="KW-0418">Kinase</keyword>
<dbReference type="InterPro" id="IPR004358">
    <property type="entry name" value="Sig_transdc_His_kin-like_C"/>
</dbReference>
<dbReference type="Gene3D" id="3.30.450.20">
    <property type="entry name" value="PAS domain"/>
    <property type="match status" value="1"/>
</dbReference>
<keyword evidence="14" id="KW-1185">Reference proteome</keyword>
<dbReference type="PROSITE" id="PS50112">
    <property type="entry name" value="PAS"/>
    <property type="match status" value="1"/>
</dbReference>
<dbReference type="InterPro" id="IPR003661">
    <property type="entry name" value="HisK_dim/P_dom"/>
</dbReference>
<dbReference type="PANTHER" id="PTHR43065">
    <property type="entry name" value="SENSOR HISTIDINE KINASE"/>
    <property type="match status" value="1"/>
</dbReference>
<evidence type="ECO:0000256" key="2">
    <source>
        <dbReference type="ARBA" id="ARBA00012438"/>
    </source>
</evidence>
<dbReference type="Pfam" id="PF00512">
    <property type="entry name" value="HisKA"/>
    <property type="match status" value="1"/>
</dbReference>
<dbReference type="InterPro" id="IPR000014">
    <property type="entry name" value="PAS"/>
</dbReference>
<dbReference type="CDD" id="cd00130">
    <property type="entry name" value="PAS"/>
    <property type="match status" value="1"/>
</dbReference>
<keyword evidence="8" id="KW-0902">Two-component regulatory system</keyword>
<dbReference type="InterPro" id="IPR005467">
    <property type="entry name" value="His_kinase_dom"/>
</dbReference>
<protein>
    <recommendedName>
        <fullName evidence="2">histidine kinase</fullName>
        <ecNumber evidence="2">2.7.13.3</ecNumber>
    </recommendedName>
</protein>
<dbReference type="AlphaFoldDB" id="A0A3N1NYE2"/>
<evidence type="ECO:0000256" key="6">
    <source>
        <dbReference type="ARBA" id="ARBA00022777"/>
    </source>
</evidence>
<dbReference type="GO" id="GO:0000155">
    <property type="term" value="F:phosphorelay sensor kinase activity"/>
    <property type="evidence" value="ECO:0007669"/>
    <property type="project" value="InterPro"/>
</dbReference>
<evidence type="ECO:0000256" key="5">
    <source>
        <dbReference type="ARBA" id="ARBA00022741"/>
    </source>
</evidence>
<sequence>MNACRLKHGFRFLWLGLWLVWSPAVWAQEEAAWPAALLWAVIGLLLVFQTLLIIGLQRSRLNNKRARNALRQNKVELEARIAERTESLNQTNQQLQDEVAHHQATEILLRETQDYLHSIINAMPSVLIGVTPDGTVTHWNSAAELETGLNPEQALGRPLTEVYPALPISMETITRTIESGVPFVNENIQEGQGSNARYTDLSIYPLIAVQAIGAVIRLDDITMRVRIENMMIQNEKMMSLGELAAGMAHEINNPLSTVLHGVQNIQRRTSLELQQNHKVARELGVDLEQLHQYLNKRRVFHFLEDIREAGERSMHIVSNMLEFSRGNNRAHEQFDLVRIVQHTLELSDNTLNLQSSQGHRRPDIITELAPDLPPVVGSAAEIQQVILNLLRNAVQAFQSDERDEAQSTAPVIHLRAYLERGAAVLQIEDNGPGMSEDVRRHIFEPFFTTKEVGQGTGLGLSVSYFIITEHHSGTIEVDSMPDEGTCFTIRLPLADRTEHHRTSHSLSSGSSL</sequence>
<evidence type="ECO:0000256" key="4">
    <source>
        <dbReference type="ARBA" id="ARBA00022679"/>
    </source>
</evidence>
<dbReference type="NCBIfam" id="TIGR00229">
    <property type="entry name" value="sensory_box"/>
    <property type="match status" value="1"/>
</dbReference>
<keyword evidence="3" id="KW-0597">Phosphoprotein</keyword>
<proteinExistence type="predicted"/>
<evidence type="ECO:0000256" key="9">
    <source>
        <dbReference type="SAM" id="Coils"/>
    </source>
</evidence>
<dbReference type="SUPFAM" id="SSF55874">
    <property type="entry name" value="ATPase domain of HSP90 chaperone/DNA topoisomerase II/histidine kinase"/>
    <property type="match status" value="1"/>
</dbReference>
<evidence type="ECO:0000313" key="13">
    <source>
        <dbReference type="EMBL" id="ROQ20007.1"/>
    </source>
</evidence>
<dbReference type="PRINTS" id="PR00344">
    <property type="entry name" value="BCTRLSENSOR"/>
</dbReference>
<accession>A0A3N1NYE2</accession>
<evidence type="ECO:0000256" key="3">
    <source>
        <dbReference type="ARBA" id="ARBA00022553"/>
    </source>
</evidence>
<evidence type="ECO:0000256" key="1">
    <source>
        <dbReference type="ARBA" id="ARBA00000085"/>
    </source>
</evidence>
<keyword evidence="5" id="KW-0547">Nucleotide-binding</keyword>
<evidence type="ECO:0000256" key="10">
    <source>
        <dbReference type="SAM" id="Phobius"/>
    </source>
</evidence>
<keyword evidence="10" id="KW-0812">Transmembrane</keyword>